<dbReference type="Gene3D" id="3.40.50.1010">
    <property type="entry name" value="5'-nuclease"/>
    <property type="match status" value="1"/>
</dbReference>
<reference evidence="9 10" key="1">
    <citation type="submission" date="2018-03" db="EMBL/GenBank/DDBJ databases">
        <title>Genome sequencing of Simplicispira sp.</title>
        <authorList>
            <person name="Kim S.-J."/>
            <person name="Heo J."/>
            <person name="Kwon S.-W."/>
        </authorList>
    </citation>
    <scope>NUCLEOTIDE SEQUENCE [LARGE SCALE GENOMIC DNA]</scope>
    <source>
        <strain evidence="9 10">SC1-8</strain>
    </source>
</reference>
<evidence type="ECO:0000256" key="4">
    <source>
        <dbReference type="ARBA" id="ARBA00022723"/>
    </source>
</evidence>
<organism evidence="9 10">
    <name type="scientific">Simplicispira suum</name>
    <dbReference type="NCBI Taxonomy" id="2109915"/>
    <lineage>
        <taxon>Bacteria</taxon>
        <taxon>Pseudomonadati</taxon>
        <taxon>Pseudomonadota</taxon>
        <taxon>Betaproteobacteria</taxon>
        <taxon>Burkholderiales</taxon>
        <taxon>Comamonadaceae</taxon>
        <taxon>Simplicispira</taxon>
    </lineage>
</organism>
<keyword evidence="3" id="KW-0540">Nuclease</keyword>
<evidence type="ECO:0000259" key="8">
    <source>
        <dbReference type="Pfam" id="PF01850"/>
    </source>
</evidence>
<evidence type="ECO:0000313" key="9">
    <source>
        <dbReference type="EMBL" id="AVO43281.1"/>
    </source>
</evidence>
<dbReference type="GO" id="GO:0004518">
    <property type="term" value="F:nuclease activity"/>
    <property type="evidence" value="ECO:0007669"/>
    <property type="project" value="UniProtKB-KW"/>
</dbReference>
<dbReference type="GO" id="GO:0046872">
    <property type="term" value="F:metal ion binding"/>
    <property type="evidence" value="ECO:0007669"/>
    <property type="project" value="UniProtKB-KW"/>
</dbReference>
<dbReference type="GO" id="GO:0016787">
    <property type="term" value="F:hydrolase activity"/>
    <property type="evidence" value="ECO:0007669"/>
    <property type="project" value="UniProtKB-KW"/>
</dbReference>
<evidence type="ECO:0000256" key="1">
    <source>
        <dbReference type="ARBA" id="ARBA00001946"/>
    </source>
</evidence>
<accession>A0A2S0N5N6</accession>
<dbReference type="Proteomes" id="UP000239326">
    <property type="component" value="Chromosome"/>
</dbReference>
<keyword evidence="4" id="KW-0479">Metal-binding</keyword>
<dbReference type="OrthoDB" id="9804823at2"/>
<keyword evidence="6" id="KW-0460">Magnesium</keyword>
<dbReference type="EMBL" id="CP027669">
    <property type="protein sequence ID" value="AVO43281.1"/>
    <property type="molecule type" value="Genomic_DNA"/>
</dbReference>
<protein>
    <submittedName>
        <fullName evidence="9">PIN domain-containing protein</fullName>
    </submittedName>
</protein>
<feature type="domain" description="PIN" evidence="8">
    <location>
        <begin position="21"/>
        <end position="106"/>
    </location>
</feature>
<keyword evidence="5" id="KW-0378">Hydrolase</keyword>
<evidence type="ECO:0000256" key="7">
    <source>
        <dbReference type="ARBA" id="ARBA00038093"/>
    </source>
</evidence>
<dbReference type="InterPro" id="IPR029060">
    <property type="entry name" value="PIN-like_dom_sf"/>
</dbReference>
<dbReference type="PANTHER" id="PTHR33653:SF1">
    <property type="entry name" value="RIBONUCLEASE VAPC2"/>
    <property type="match status" value="1"/>
</dbReference>
<dbReference type="Pfam" id="PF01850">
    <property type="entry name" value="PIN"/>
    <property type="match status" value="1"/>
</dbReference>
<evidence type="ECO:0000256" key="2">
    <source>
        <dbReference type="ARBA" id="ARBA00022649"/>
    </source>
</evidence>
<sequence length="122" mass="13417">MRPRPHAGVVQWSGRLEPSGIAFVVSAITVDEIVFGLQWRPSAAKMDWFARFMQRVTVLPVTESIARRAGEMRAQMAVLGQVREQADMLIAATAQIHALTLVTRNVRDFGGCGIAVLNPFTP</sequence>
<name>A0A2S0N5N6_9BURK</name>
<dbReference type="InterPro" id="IPR050556">
    <property type="entry name" value="Type_II_TA_system_RNase"/>
</dbReference>
<evidence type="ECO:0000256" key="5">
    <source>
        <dbReference type="ARBA" id="ARBA00022801"/>
    </source>
</evidence>
<dbReference type="KEGG" id="simp:C6571_14330"/>
<dbReference type="AlphaFoldDB" id="A0A2S0N5N6"/>
<evidence type="ECO:0000313" key="10">
    <source>
        <dbReference type="Proteomes" id="UP000239326"/>
    </source>
</evidence>
<comment type="cofactor">
    <cofactor evidence="1">
        <name>Mg(2+)</name>
        <dbReference type="ChEBI" id="CHEBI:18420"/>
    </cofactor>
</comment>
<dbReference type="SUPFAM" id="SSF88723">
    <property type="entry name" value="PIN domain-like"/>
    <property type="match status" value="1"/>
</dbReference>
<evidence type="ECO:0000256" key="3">
    <source>
        <dbReference type="ARBA" id="ARBA00022722"/>
    </source>
</evidence>
<comment type="similarity">
    <text evidence="7">Belongs to the PINc/VapC protein family.</text>
</comment>
<keyword evidence="2" id="KW-1277">Toxin-antitoxin system</keyword>
<keyword evidence="10" id="KW-1185">Reference proteome</keyword>
<proteinExistence type="inferred from homology"/>
<gene>
    <name evidence="9" type="ORF">C6571_14330</name>
</gene>
<dbReference type="PANTHER" id="PTHR33653">
    <property type="entry name" value="RIBONUCLEASE VAPC2"/>
    <property type="match status" value="1"/>
</dbReference>
<dbReference type="InterPro" id="IPR002716">
    <property type="entry name" value="PIN_dom"/>
</dbReference>
<evidence type="ECO:0000256" key="6">
    <source>
        <dbReference type="ARBA" id="ARBA00022842"/>
    </source>
</evidence>